<protein>
    <submittedName>
        <fullName evidence="1">Uncharacterized protein</fullName>
    </submittedName>
</protein>
<accession>A0ABP4H7T2</accession>
<organism evidence="1 2">
    <name type="scientific">Kitasatospora nipponensis</name>
    <dbReference type="NCBI Taxonomy" id="258049"/>
    <lineage>
        <taxon>Bacteria</taxon>
        <taxon>Bacillati</taxon>
        <taxon>Actinomycetota</taxon>
        <taxon>Actinomycetes</taxon>
        <taxon>Kitasatosporales</taxon>
        <taxon>Streptomycetaceae</taxon>
        <taxon>Kitasatospora</taxon>
    </lineage>
</organism>
<name>A0ABP4H7T2_9ACTN</name>
<evidence type="ECO:0000313" key="1">
    <source>
        <dbReference type="EMBL" id="GAA1249315.1"/>
    </source>
</evidence>
<dbReference type="EMBL" id="BAAALF010000086">
    <property type="protein sequence ID" value="GAA1249315.1"/>
    <property type="molecule type" value="Genomic_DNA"/>
</dbReference>
<proteinExistence type="predicted"/>
<sequence length="56" mass="5874">MISFVKMSTIGRLGWAAPVVVTSQPSLLVTRLSVNLPEEADPELGPDVLAAVRALG</sequence>
<dbReference type="Proteomes" id="UP001500037">
    <property type="component" value="Unassembled WGS sequence"/>
</dbReference>
<gene>
    <name evidence="1" type="ORF">GCM10009665_45170</name>
</gene>
<comment type="caution">
    <text evidence="1">The sequence shown here is derived from an EMBL/GenBank/DDBJ whole genome shotgun (WGS) entry which is preliminary data.</text>
</comment>
<reference evidence="2" key="1">
    <citation type="journal article" date="2019" name="Int. J. Syst. Evol. Microbiol.">
        <title>The Global Catalogue of Microorganisms (GCM) 10K type strain sequencing project: providing services to taxonomists for standard genome sequencing and annotation.</title>
        <authorList>
            <consortium name="The Broad Institute Genomics Platform"/>
            <consortium name="The Broad Institute Genome Sequencing Center for Infectious Disease"/>
            <person name="Wu L."/>
            <person name="Ma J."/>
        </authorList>
    </citation>
    <scope>NUCLEOTIDE SEQUENCE [LARGE SCALE GENOMIC DNA]</scope>
    <source>
        <strain evidence="2">JCM 13004</strain>
    </source>
</reference>
<evidence type="ECO:0000313" key="2">
    <source>
        <dbReference type="Proteomes" id="UP001500037"/>
    </source>
</evidence>
<keyword evidence="2" id="KW-1185">Reference proteome</keyword>